<evidence type="ECO:0000313" key="3">
    <source>
        <dbReference type="Proteomes" id="UP000198280"/>
    </source>
</evidence>
<evidence type="ECO:0000256" key="1">
    <source>
        <dbReference type="SAM" id="MobiDB-lite"/>
    </source>
</evidence>
<dbReference type="Proteomes" id="UP000198280">
    <property type="component" value="Unassembled WGS sequence"/>
</dbReference>
<feature type="region of interest" description="Disordered" evidence="1">
    <location>
        <begin position="73"/>
        <end position="105"/>
    </location>
</feature>
<reference evidence="2 3" key="1">
    <citation type="submission" date="2017-06" db="EMBL/GenBank/DDBJ databases">
        <authorList>
            <person name="Kim H.J."/>
            <person name="Triplett B.A."/>
        </authorList>
    </citation>
    <scope>NUCLEOTIDE SEQUENCE [LARGE SCALE GENOMIC DNA]</scope>
    <source>
        <strain evidence="2 3">CGMCC 4.1858</strain>
    </source>
</reference>
<dbReference type="OrthoDB" id="3537879at2"/>
<gene>
    <name evidence="2" type="ORF">SAMN05216252_102228</name>
</gene>
<evidence type="ECO:0000313" key="2">
    <source>
        <dbReference type="EMBL" id="SNS00114.1"/>
    </source>
</evidence>
<accession>A0A239AYM1</accession>
<protein>
    <submittedName>
        <fullName evidence="2">Uncharacterized protein</fullName>
    </submittedName>
</protein>
<organism evidence="2 3">
    <name type="scientific">Actinacidiphila glaucinigra</name>
    <dbReference type="NCBI Taxonomy" id="235986"/>
    <lineage>
        <taxon>Bacteria</taxon>
        <taxon>Bacillati</taxon>
        <taxon>Actinomycetota</taxon>
        <taxon>Actinomycetes</taxon>
        <taxon>Kitasatosporales</taxon>
        <taxon>Streptomycetaceae</taxon>
        <taxon>Actinacidiphila</taxon>
    </lineage>
</organism>
<dbReference type="AlphaFoldDB" id="A0A239AYM1"/>
<dbReference type="EMBL" id="FZOF01000002">
    <property type="protein sequence ID" value="SNS00114.1"/>
    <property type="molecule type" value="Genomic_DNA"/>
</dbReference>
<feature type="compositionally biased region" description="Basic and acidic residues" evidence="1">
    <location>
        <begin position="73"/>
        <end position="83"/>
    </location>
</feature>
<sequence length="105" mass="10965">MPGRLVAYARGAGSEVGDDGPEVVRPDAAQWHAEPGLLLEEIPLSWRYTLAAVRDEALPGLAASREGIEEAGERARGFVDTARRAPGIGGQKGPEGTAEPGQFGT</sequence>
<dbReference type="RefSeq" id="WP_089222394.1">
    <property type="nucleotide sequence ID" value="NZ_FZOF01000002.1"/>
</dbReference>
<proteinExistence type="predicted"/>
<keyword evidence="3" id="KW-1185">Reference proteome</keyword>
<name>A0A239AYM1_9ACTN</name>